<dbReference type="Proteomes" id="UP000179059">
    <property type="component" value="Unassembled WGS sequence"/>
</dbReference>
<sequence length="78" mass="9103">MNTDYTVNQEVLLIYDIPAHQRTANEKLLLERHFNDLYTVFLHKLTEIALRPGVSKEDTSRLKTFFDELLKARAALGR</sequence>
<reference evidence="1 2" key="1">
    <citation type="journal article" date="2016" name="Nat. Commun.">
        <title>Thousands of microbial genomes shed light on interconnected biogeochemical processes in an aquifer system.</title>
        <authorList>
            <person name="Anantharaman K."/>
            <person name="Brown C.T."/>
            <person name="Hug L.A."/>
            <person name="Sharon I."/>
            <person name="Castelle C.J."/>
            <person name="Probst A.J."/>
            <person name="Thomas B.C."/>
            <person name="Singh A."/>
            <person name="Wilkins M.J."/>
            <person name="Karaoz U."/>
            <person name="Brodie E.L."/>
            <person name="Williams K.H."/>
            <person name="Hubbard S.S."/>
            <person name="Banfield J.F."/>
        </authorList>
    </citation>
    <scope>NUCLEOTIDE SEQUENCE [LARGE SCALE GENOMIC DNA]</scope>
</reference>
<evidence type="ECO:0000313" key="2">
    <source>
        <dbReference type="Proteomes" id="UP000179059"/>
    </source>
</evidence>
<organism evidence="1 2">
    <name type="scientific">Candidatus Liptonbacteria bacterium RIFCSPHIGHO2_01_FULL_57_28</name>
    <dbReference type="NCBI Taxonomy" id="1798647"/>
    <lineage>
        <taxon>Bacteria</taxon>
        <taxon>Candidatus Liptoniibacteriota</taxon>
    </lineage>
</organism>
<name>A0A1G2CEC5_9BACT</name>
<comment type="caution">
    <text evidence="1">The sequence shown here is derived from an EMBL/GenBank/DDBJ whole genome shotgun (WGS) entry which is preliminary data.</text>
</comment>
<protein>
    <submittedName>
        <fullName evidence="1">Uncharacterized protein</fullName>
    </submittedName>
</protein>
<gene>
    <name evidence="1" type="ORF">A2855_00650</name>
</gene>
<proteinExistence type="predicted"/>
<accession>A0A1G2CEC5</accession>
<evidence type="ECO:0000313" key="1">
    <source>
        <dbReference type="EMBL" id="OGY98777.1"/>
    </source>
</evidence>
<dbReference type="EMBL" id="MHKX01000002">
    <property type="protein sequence ID" value="OGY98777.1"/>
    <property type="molecule type" value="Genomic_DNA"/>
</dbReference>
<dbReference type="AlphaFoldDB" id="A0A1G2CEC5"/>